<sequence length="280" mass="33215">MRRIPIFFFAWIFATVATHAQETIDTARFWAVYKFSYKTAPEQPEFDWMDWMYLDIGSKSTKYYNRYAEIKDSVKNEGLKKGLSGWELFEMTKKYPVRGASPIYYQLYNEKKTRVTIEYIAHGYVYEEPLEMPNWTLQDDTMTILGYLCNRATTHYLGQDWEVYYTTEIPLSRGPWKLWGLPGLITRATDADHYFLFEMDQFKRLSHPDPIIYIHRELGHKGGYIGDEYKKITKATYLKYEASYHEDVNAFMNFEFGSEIRDTEGNPLPVNKLPYIPLEK</sequence>
<dbReference type="Proteomes" id="UP000034982">
    <property type="component" value="Unassembled WGS sequence"/>
</dbReference>
<dbReference type="Pfam" id="PF09697">
    <property type="entry name" value="Porph_ging"/>
    <property type="match status" value="1"/>
</dbReference>
<proteinExistence type="predicted"/>
<dbReference type="InterPro" id="IPR005901">
    <property type="entry name" value="GLPGLI"/>
</dbReference>
<name>W2CG52_9BACT</name>
<evidence type="ECO:0000256" key="1">
    <source>
        <dbReference type="SAM" id="SignalP"/>
    </source>
</evidence>
<organism evidence="2 3">
    <name type="scientific">Tannerella sp. oral taxon BU063 isolate Cell 1/3</name>
    <dbReference type="NCBI Taxonomy" id="1411022"/>
    <lineage>
        <taxon>Bacteria</taxon>
        <taxon>Pseudomonadati</taxon>
        <taxon>Bacteroidota</taxon>
        <taxon>Bacteroidia</taxon>
        <taxon>Bacteroidales</taxon>
        <taxon>Tannerellaceae</taxon>
        <taxon>Tannerella</taxon>
    </lineage>
</organism>
<accession>W2CG52</accession>
<evidence type="ECO:0000313" key="2">
    <source>
        <dbReference type="EMBL" id="ETK06204.1"/>
    </source>
</evidence>
<dbReference type="EMBL" id="AYYE01001211">
    <property type="protein sequence ID" value="ETK06204.1"/>
    <property type="molecule type" value="Genomic_DNA"/>
</dbReference>
<dbReference type="PATRIC" id="fig|1411022.3.peg.1818"/>
<keyword evidence="1" id="KW-0732">Signal</keyword>
<dbReference type="AlphaFoldDB" id="W2CG52"/>
<feature type="signal peptide" evidence="1">
    <location>
        <begin position="1"/>
        <end position="20"/>
    </location>
</feature>
<feature type="chain" id="PRO_5004812746" description="GLPGLI family protein" evidence="1">
    <location>
        <begin position="21"/>
        <end position="280"/>
    </location>
</feature>
<evidence type="ECO:0000313" key="3">
    <source>
        <dbReference type="Proteomes" id="UP000034982"/>
    </source>
</evidence>
<dbReference type="NCBIfam" id="TIGR01200">
    <property type="entry name" value="GLPGLI"/>
    <property type="match status" value="1"/>
</dbReference>
<gene>
    <name evidence="2" type="ORF">T230_13860</name>
</gene>
<protein>
    <recommendedName>
        <fullName evidence="4">GLPGLI family protein</fullName>
    </recommendedName>
</protein>
<comment type="caution">
    <text evidence="2">The sequence shown here is derived from an EMBL/GenBank/DDBJ whole genome shotgun (WGS) entry which is preliminary data.</text>
</comment>
<reference evidence="2 3" key="1">
    <citation type="submission" date="2013-11" db="EMBL/GenBank/DDBJ databases">
        <title>Single cell genomics of uncultured Tannerella BU063 (oral taxon 286).</title>
        <authorList>
            <person name="Beall C.J."/>
            <person name="Campbell A.G."/>
            <person name="Griffen A.L."/>
            <person name="Podar M."/>
            <person name="Leys E.J."/>
        </authorList>
    </citation>
    <scope>NUCLEOTIDE SEQUENCE [LARGE SCALE GENOMIC DNA]</scope>
    <source>
        <strain evidence="2">Cell 1/3</strain>
    </source>
</reference>
<evidence type="ECO:0008006" key="4">
    <source>
        <dbReference type="Google" id="ProtNLM"/>
    </source>
</evidence>